<name>A0ABN3FBD6_9ACTN</name>
<reference evidence="1 2" key="1">
    <citation type="journal article" date="2019" name="Int. J. Syst. Evol. Microbiol.">
        <title>The Global Catalogue of Microorganisms (GCM) 10K type strain sequencing project: providing services to taxonomists for standard genome sequencing and annotation.</title>
        <authorList>
            <consortium name="The Broad Institute Genomics Platform"/>
            <consortium name="The Broad Institute Genome Sequencing Center for Infectious Disease"/>
            <person name="Wu L."/>
            <person name="Ma J."/>
        </authorList>
    </citation>
    <scope>NUCLEOTIDE SEQUENCE [LARGE SCALE GENOMIC DNA]</scope>
    <source>
        <strain evidence="1 2">JCM 4316</strain>
    </source>
</reference>
<comment type="caution">
    <text evidence="1">The sequence shown here is derived from an EMBL/GenBank/DDBJ whole genome shotgun (WGS) entry which is preliminary data.</text>
</comment>
<organism evidence="1 2">
    <name type="scientific">Streptomyces cuspidosporus</name>
    <dbReference type="NCBI Taxonomy" id="66882"/>
    <lineage>
        <taxon>Bacteria</taxon>
        <taxon>Bacillati</taxon>
        <taxon>Actinomycetota</taxon>
        <taxon>Actinomycetes</taxon>
        <taxon>Kitasatosporales</taxon>
        <taxon>Streptomycetaceae</taxon>
        <taxon>Streptomyces</taxon>
    </lineage>
</organism>
<keyword evidence="2" id="KW-1185">Reference proteome</keyword>
<protein>
    <submittedName>
        <fullName evidence="1">Uncharacterized protein</fullName>
    </submittedName>
</protein>
<dbReference type="EMBL" id="BAAASD010000001">
    <property type="protein sequence ID" value="GAA2325877.1"/>
    <property type="molecule type" value="Genomic_DNA"/>
</dbReference>
<accession>A0ABN3FBD6</accession>
<sequence>MACRSRPRYGRPGLARHHPDDYRALLATRTTGIDLETRPDGIRVHAPRGTVIHLWTGATVARHTADGTTCDLLYPTPLPGSDAQVEHGGAVFTCGDYLATGWLSVYNAIAPRA</sequence>
<gene>
    <name evidence="1" type="ORF">GCM10010246_03980</name>
</gene>
<dbReference type="Proteomes" id="UP001500253">
    <property type="component" value="Unassembled WGS sequence"/>
</dbReference>
<proteinExistence type="predicted"/>
<evidence type="ECO:0000313" key="2">
    <source>
        <dbReference type="Proteomes" id="UP001500253"/>
    </source>
</evidence>
<evidence type="ECO:0000313" key="1">
    <source>
        <dbReference type="EMBL" id="GAA2325877.1"/>
    </source>
</evidence>